<dbReference type="InterPro" id="IPR036259">
    <property type="entry name" value="MFS_trans_sf"/>
</dbReference>
<dbReference type="Pfam" id="PF07690">
    <property type="entry name" value="MFS_1"/>
    <property type="match status" value="1"/>
</dbReference>
<gene>
    <name evidence="9" type="ORF">E6B08_09250</name>
</gene>
<evidence type="ECO:0000256" key="2">
    <source>
        <dbReference type="ARBA" id="ARBA00022475"/>
    </source>
</evidence>
<dbReference type="InterPro" id="IPR050382">
    <property type="entry name" value="MFS_Na/Anion_cotransporter"/>
</dbReference>
<accession>A0A4D6XAX3</accession>
<dbReference type="AlphaFoldDB" id="A0A4D6XAX3"/>
<feature type="transmembrane region" description="Helical" evidence="7">
    <location>
        <begin position="262"/>
        <end position="283"/>
    </location>
</feature>
<feature type="transmembrane region" description="Helical" evidence="7">
    <location>
        <begin position="51"/>
        <end position="69"/>
    </location>
</feature>
<feature type="domain" description="Major facilitator superfamily (MFS) profile" evidence="8">
    <location>
        <begin position="12"/>
        <end position="412"/>
    </location>
</feature>
<dbReference type="InterPro" id="IPR000849">
    <property type="entry name" value="Sugar_P_transporter"/>
</dbReference>
<feature type="transmembrane region" description="Helical" evidence="7">
    <location>
        <begin position="322"/>
        <end position="345"/>
    </location>
</feature>
<comment type="similarity">
    <text evidence="6">Belongs to the major facilitator superfamily. Phthalate permease family.</text>
</comment>
<feature type="transmembrane region" description="Helical" evidence="7">
    <location>
        <begin position="357"/>
        <end position="376"/>
    </location>
</feature>
<evidence type="ECO:0000256" key="5">
    <source>
        <dbReference type="ARBA" id="ARBA00023136"/>
    </source>
</evidence>
<keyword evidence="2" id="KW-1003">Cell membrane</keyword>
<evidence type="ECO:0000313" key="10">
    <source>
        <dbReference type="Proteomes" id="UP000298551"/>
    </source>
</evidence>
<keyword evidence="4 7" id="KW-1133">Transmembrane helix</keyword>
<dbReference type="PROSITE" id="PS50850">
    <property type="entry name" value="MFS"/>
    <property type="match status" value="1"/>
</dbReference>
<dbReference type="Gene3D" id="1.20.1250.20">
    <property type="entry name" value="MFS general substrate transporter like domains"/>
    <property type="match status" value="2"/>
</dbReference>
<reference evidence="10" key="1">
    <citation type="submission" date="2019-04" db="EMBL/GenBank/DDBJ databases">
        <title>Genome sequence of Pseudomonas putida 1290, an auxin catabolizing strain.</title>
        <authorList>
            <person name="Laird T.S."/>
            <person name="Leveau J.H.J."/>
        </authorList>
    </citation>
    <scope>NUCLEOTIDE SEQUENCE [LARGE SCALE GENOMIC DNA]</scope>
    <source>
        <strain evidence="10">1290</strain>
    </source>
</reference>
<evidence type="ECO:0000256" key="6">
    <source>
        <dbReference type="ARBA" id="ARBA00038514"/>
    </source>
</evidence>
<dbReference type="PANTHER" id="PTHR11662">
    <property type="entry name" value="SOLUTE CARRIER FAMILY 17"/>
    <property type="match status" value="1"/>
</dbReference>
<dbReference type="PIRSF" id="PIRSF002808">
    <property type="entry name" value="Hexose_phosphate_transp"/>
    <property type="match status" value="1"/>
</dbReference>
<dbReference type="InterPro" id="IPR011701">
    <property type="entry name" value="MFS"/>
</dbReference>
<name>A0A4D6XAX3_PSEPU</name>
<feature type="transmembrane region" description="Helical" evidence="7">
    <location>
        <begin position="230"/>
        <end position="250"/>
    </location>
</feature>
<evidence type="ECO:0000259" key="8">
    <source>
        <dbReference type="PROSITE" id="PS50850"/>
    </source>
</evidence>
<dbReference type="GO" id="GO:0022857">
    <property type="term" value="F:transmembrane transporter activity"/>
    <property type="evidence" value="ECO:0007669"/>
    <property type="project" value="InterPro"/>
</dbReference>
<comment type="subcellular location">
    <subcellularLocation>
        <location evidence="1">Cell membrane</location>
        <topology evidence="1">Multi-pass membrane protein</topology>
    </subcellularLocation>
</comment>
<feature type="transmembrane region" description="Helical" evidence="7">
    <location>
        <begin position="81"/>
        <end position="105"/>
    </location>
</feature>
<dbReference type="RefSeq" id="WP_136913728.1">
    <property type="nucleotide sequence ID" value="NZ_CP039371.1"/>
</dbReference>
<dbReference type="EMBL" id="CP039371">
    <property type="protein sequence ID" value="QCI11558.1"/>
    <property type="molecule type" value="Genomic_DNA"/>
</dbReference>
<dbReference type="SUPFAM" id="SSF103473">
    <property type="entry name" value="MFS general substrate transporter"/>
    <property type="match status" value="1"/>
</dbReference>
<evidence type="ECO:0000256" key="4">
    <source>
        <dbReference type="ARBA" id="ARBA00022989"/>
    </source>
</evidence>
<sequence length="434" mass="47687">MNRLKLKATTTVLVMLCLMYFITYVDRVNVSTAAGQFSKELGLSNTQLGFIFSAFAYPYVIFQFIGGWVSDRYGARRTLIVCAVIWAAATTLTGFAGGFVSLVLARLLLGLGEGATFPAATTAMAAWVPKDKRGMAQGITHSAARLGNAVAPMMVMAMMAAYDWRSAFYVLGAVSFGWLVLWCMVYREKPADHPRITQEELQTLLAPKVRAKDEPGTWARLYKRMLPVSSVYFCYNWTLWLMLSWMPLYFMHTFDLNIKSAVIFTSGVFFAGVVGDLVGGMVSDRLFRKTGNLRVARSYMVAVCMGMTALSLIPVLTLSDPMYALLFLGAAMFFNEMTIGPMWAIPMDIATDKAGTASGIMSGTGFTAAIVSPVLAGYVMDKTGNWDITFLVSIGVMCCGVLLTFLMKPEKVFKPEMTASPRKSTRLNSEEKVA</sequence>
<organism evidence="9 10">
    <name type="scientific">Pseudomonas putida</name>
    <name type="common">Arthrobacter siderocapsulatus</name>
    <dbReference type="NCBI Taxonomy" id="303"/>
    <lineage>
        <taxon>Bacteria</taxon>
        <taxon>Pseudomonadati</taxon>
        <taxon>Pseudomonadota</taxon>
        <taxon>Gammaproteobacteria</taxon>
        <taxon>Pseudomonadales</taxon>
        <taxon>Pseudomonadaceae</taxon>
        <taxon>Pseudomonas</taxon>
    </lineage>
</organism>
<evidence type="ECO:0000256" key="7">
    <source>
        <dbReference type="SAM" id="Phobius"/>
    </source>
</evidence>
<feature type="transmembrane region" description="Helical" evidence="7">
    <location>
        <begin position="388"/>
        <end position="407"/>
    </location>
</feature>
<keyword evidence="3 7" id="KW-0812">Transmembrane</keyword>
<keyword evidence="5 7" id="KW-0472">Membrane</keyword>
<dbReference type="PANTHER" id="PTHR11662:SF399">
    <property type="entry name" value="FI19708P1-RELATED"/>
    <property type="match status" value="1"/>
</dbReference>
<dbReference type="InterPro" id="IPR020846">
    <property type="entry name" value="MFS_dom"/>
</dbReference>
<feature type="transmembrane region" description="Helical" evidence="7">
    <location>
        <begin position="295"/>
        <end position="316"/>
    </location>
</feature>
<dbReference type="CDD" id="cd17319">
    <property type="entry name" value="MFS_ExuT_GudP_like"/>
    <property type="match status" value="1"/>
</dbReference>
<evidence type="ECO:0000256" key="1">
    <source>
        <dbReference type="ARBA" id="ARBA00004651"/>
    </source>
</evidence>
<dbReference type="Proteomes" id="UP000298551">
    <property type="component" value="Chromosome"/>
</dbReference>
<dbReference type="GO" id="GO:0005886">
    <property type="term" value="C:plasma membrane"/>
    <property type="evidence" value="ECO:0007669"/>
    <property type="project" value="UniProtKB-SubCell"/>
</dbReference>
<feature type="transmembrane region" description="Helical" evidence="7">
    <location>
        <begin position="168"/>
        <end position="186"/>
    </location>
</feature>
<protein>
    <submittedName>
        <fullName evidence="9">MFS transporter</fullName>
    </submittedName>
</protein>
<dbReference type="OrthoDB" id="6627132at2"/>
<proteinExistence type="inferred from homology"/>
<evidence type="ECO:0000313" key="9">
    <source>
        <dbReference type="EMBL" id="QCI11558.1"/>
    </source>
</evidence>
<evidence type="ECO:0000256" key="3">
    <source>
        <dbReference type="ARBA" id="ARBA00022692"/>
    </source>
</evidence>